<keyword evidence="9" id="KW-0902">Two-component regulatory system</keyword>
<dbReference type="CDD" id="cd00075">
    <property type="entry name" value="HATPase"/>
    <property type="match status" value="1"/>
</dbReference>
<evidence type="ECO:0000256" key="8">
    <source>
        <dbReference type="ARBA" id="ARBA00022989"/>
    </source>
</evidence>
<dbReference type="PANTHER" id="PTHR45436">
    <property type="entry name" value="SENSOR HISTIDINE KINASE YKOH"/>
    <property type="match status" value="1"/>
</dbReference>
<dbReference type="Gene3D" id="6.10.340.10">
    <property type="match status" value="1"/>
</dbReference>
<keyword evidence="10 12" id="KW-0472">Membrane</keyword>
<dbReference type="PROSITE" id="PS50885">
    <property type="entry name" value="HAMP"/>
    <property type="match status" value="1"/>
</dbReference>
<dbReference type="SUPFAM" id="SSF158472">
    <property type="entry name" value="HAMP domain-like"/>
    <property type="match status" value="1"/>
</dbReference>
<comment type="caution">
    <text evidence="15">The sequence shown here is derived from an EMBL/GenBank/DDBJ whole genome shotgun (WGS) entry which is preliminary data.</text>
</comment>
<accession>A0ABQ3ZD62</accession>
<keyword evidence="4" id="KW-0597">Phosphoprotein</keyword>
<evidence type="ECO:0000313" key="15">
    <source>
        <dbReference type="EMBL" id="GIE07772.1"/>
    </source>
</evidence>
<evidence type="ECO:0000256" key="9">
    <source>
        <dbReference type="ARBA" id="ARBA00023012"/>
    </source>
</evidence>
<dbReference type="CDD" id="cd06225">
    <property type="entry name" value="HAMP"/>
    <property type="match status" value="1"/>
</dbReference>
<dbReference type="Gene3D" id="3.30.565.10">
    <property type="entry name" value="Histidine kinase-like ATPase, C-terminal domain"/>
    <property type="match status" value="1"/>
</dbReference>
<dbReference type="InterPro" id="IPR003661">
    <property type="entry name" value="HisK_dim/P_dom"/>
</dbReference>
<dbReference type="InterPro" id="IPR003660">
    <property type="entry name" value="HAMP_dom"/>
</dbReference>
<dbReference type="SUPFAM" id="SSF55874">
    <property type="entry name" value="ATPase domain of HSP90 chaperone/DNA topoisomerase II/histidine kinase"/>
    <property type="match status" value="1"/>
</dbReference>
<evidence type="ECO:0000256" key="3">
    <source>
        <dbReference type="ARBA" id="ARBA00012438"/>
    </source>
</evidence>
<evidence type="ECO:0000259" key="13">
    <source>
        <dbReference type="PROSITE" id="PS50109"/>
    </source>
</evidence>
<dbReference type="CDD" id="cd00082">
    <property type="entry name" value="HisKA"/>
    <property type="match status" value="1"/>
</dbReference>
<gene>
    <name evidence="15" type="ORF">Adu01nite_91220</name>
</gene>
<name>A0ABQ3ZD62_9ACTN</name>
<dbReference type="Pfam" id="PF00512">
    <property type="entry name" value="HisKA"/>
    <property type="match status" value="1"/>
</dbReference>
<dbReference type="Pfam" id="PF00672">
    <property type="entry name" value="HAMP"/>
    <property type="match status" value="1"/>
</dbReference>
<organism evidence="15 16">
    <name type="scientific">Paractinoplanes durhamensis</name>
    <dbReference type="NCBI Taxonomy" id="113563"/>
    <lineage>
        <taxon>Bacteria</taxon>
        <taxon>Bacillati</taxon>
        <taxon>Actinomycetota</taxon>
        <taxon>Actinomycetes</taxon>
        <taxon>Micromonosporales</taxon>
        <taxon>Micromonosporaceae</taxon>
        <taxon>Paractinoplanes</taxon>
    </lineage>
</organism>
<dbReference type="SMART" id="SM00388">
    <property type="entry name" value="HisKA"/>
    <property type="match status" value="1"/>
</dbReference>
<dbReference type="PRINTS" id="PR00344">
    <property type="entry name" value="BCTRLSENSOR"/>
</dbReference>
<dbReference type="RefSeq" id="WP_203735608.1">
    <property type="nucleotide sequence ID" value="NZ_BAAATX010000047.1"/>
</dbReference>
<comment type="catalytic activity">
    <reaction evidence="1">
        <text>ATP + protein L-histidine = ADP + protein N-phospho-L-histidine.</text>
        <dbReference type="EC" id="2.7.13.3"/>
    </reaction>
</comment>
<feature type="transmembrane region" description="Helical" evidence="12">
    <location>
        <begin position="16"/>
        <end position="39"/>
    </location>
</feature>
<evidence type="ECO:0000256" key="12">
    <source>
        <dbReference type="SAM" id="Phobius"/>
    </source>
</evidence>
<dbReference type="EMBL" id="BOML01000089">
    <property type="protein sequence ID" value="GIE07772.1"/>
    <property type="molecule type" value="Genomic_DNA"/>
</dbReference>
<dbReference type="Gene3D" id="1.10.287.130">
    <property type="match status" value="1"/>
</dbReference>
<feature type="domain" description="Histidine kinase" evidence="13">
    <location>
        <begin position="262"/>
        <end position="469"/>
    </location>
</feature>
<dbReference type="InterPro" id="IPR005467">
    <property type="entry name" value="His_kinase_dom"/>
</dbReference>
<sequence length="500" mass="54071">MTGAGWRPTVGVRVRILATVLVLAGLGMLVTGATSLLVAHRQQITAIDADLRTEVDEFHTHIQRLSGEGATDVRSLLRSALREQVPMDEQVLLGMVDGVPAYVTRGERPFPLEKESGLIAAVAALPPGEPTRIRQATTTSAGTIRYAVVQLRVAGRPQRGVLAVATSLRPAYAQLAQSAWQYAALSAGALVLIGVGGWLVAGRLLRPLRLLRTAADRISHTDLTARIPVTSRDDVTELTVTVNRMLDRLEWAFDTQQQFLDDAGHELRTPLTIVRGHLDVLDVGDPAEVAATRDIVTDELDRMARLVDDLVLLAQSQRPDFVRMAPVDLDRLLREALDKAQALADRRWVLDATPPIVVLADAQRLTQALLQLAHNAVKHTGAQDVIAFGGMQAPGGVLLWVRDSGPGVPEEDVERIFERFQRARAARGTEGSGLGLSIVAGIAAAHDGRVALDQGGPGARFSLMLPLRVVSRTPGPTRRPGGRYLPAEPSVPYPDEWSHR</sequence>
<dbReference type="InterPro" id="IPR003594">
    <property type="entry name" value="HATPase_dom"/>
</dbReference>
<evidence type="ECO:0000256" key="11">
    <source>
        <dbReference type="SAM" id="MobiDB-lite"/>
    </source>
</evidence>
<evidence type="ECO:0000313" key="16">
    <source>
        <dbReference type="Proteomes" id="UP000637628"/>
    </source>
</evidence>
<evidence type="ECO:0000256" key="6">
    <source>
        <dbReference type="ARBA" id="ARBA00022692"/>
    </source>
</evidence>
<feature type="compositionally biased region" description="Low complexity" evidence="11">
    <location>
        <begin position="472"/>
        <end position="483"/>
    </location>
</feature>
<dbReference type="PROSITE" id="PS50109">
    <property type="entry name" value="HIS_KIN"/>
    <property type="match status" value="1"/>
</dbReference>
<dbReference type="GO" id="GO:0016301">
    <property type="term" value="F:kinase activity"/>
    <property type="evidence" value="ECO:0007669"/>
    <property type="project" value="UniProtKB-KW"/>
</dbReference>
<reference evidence="15 16" key="1">
    <citation type="submission" date="2021-01" db="EMBL/GenBank/DDBJ databases">
        <title>Whole genome shotgun sequence of Actinoplanes durhamensis NBRC 14914.</title>
        <authorList>
            <person name="Komaki H."/>
            <person name="Tamura T."/>
        </authorList>
    </citation>
    <scope>NUCLEOTIDE SEQUENCE [LARGE SCALE GENOMIC DNA]</scope>
    <source>
        <strain evidence="15 16">NBRC 14914</strain>
    </source>
</reference>
<keyword evidence="7 15" id="KW-0418">Kinase</keyword>
<proteinExistence type="predicted"/>
<keyword evidence="5" id="KW-0808">Transferase</keyword>
<evidence type="ECO:0000256" key="5">
    <source>
        <dbReference type="ARBA" id="ARBA00022679"/>
    </source>
</evidence>
<feature type="domain" description="HAMP" evidence="14">
    <location>
        <begin position="202"/>
        <end position="254"/>
    </location>
</feature>
<keyword evidence="8 12" id="KW-1133">Transmembrane helix</keyword>
<dbReference type="InterPro" id="IPR036097">
    <property type="entry name" value="HisK_dim/P_sf"/>
</dbReference>
<dbReference type="SUPFAM" id="SSF47384">
    <property type="entry name" value="Homodimeric domain of signal transducing histidine kinase"/>
    <property type="match status" value="1"/>
</dbReference>
<dbReference type="InterPro" id="IPR036890">
    <property type="entry name" value="HATPase_C_sf"/>
</dbReference>
<evidence type="ECO:0000256" key="2">
    <source>
        <dbReference type="ARBA" id="ARBA00004236"/>
    </source>
</evidence>
<keyword evidence="6 12" id="KW-0812">Transmembrane</keyword>
<dbReference type="Proteomes" id="UP000637628">
    <property type="component" value="Unassembled WGS sequence"/>
</dbReference>
<evidence type="ECO:0000256" key="7">
    <source>
        <dbReference type="ARBA" id="ARBA00022777"/>
    </source>
</evidence>
<evidence type="ECO:0000256" key="10">
    <source>
        <dbReference type="ARBA" id="ARBA00023136"/>
    </source>
</evidence>
<evidence type="ECO:0000259" key="14">
    <source>
        <dbReference type="PROSITE" id="PS50885"/>
    </source>
</evidence>
<dbReference type="EC" id="2.7.13.3" evidence="3"/>
<dbReference type="Pfam" id="PF02518">
    <property type="entry name" value="HATPase_c"/>
    <property type="match status" value="1"/>
</dbReference>
<dbReference type="SMART" id="SM00387">
    <property type="entry name" value="HATPase_c"/>
    <property type="match status" value="1"/>
</dbReference>
<evidence type="ECO:0000256" key="4">
    <source>
        <dbReference type="ARBA" id="ARBA00022553"/>
    </source>
</evidence>
<dbReference type="InterPro" id="IPR050428">
    <property type="entry name" value="TCS_sensor_his_kinase"/>
</dbReference>
<comment type="subcellular location">
    <subcellularLocation>
        <location evidence="2">Cell membrane</location>
    </subcellularLocation>
</comment>
<dbReference type="InterPro" id="IPR004358">
    <property type="entry name" value="Sig_transdc_His_kin-like_C"/>
</dbReference>
<dbReference type="SMART" id="SM00304">
    <property type="entry name" value="HAMP"/>
    <property type="match status" value="1"/>
</dbReference>
<feature type="transmembrane region" description="Helical" evidence="12">
    <location>
        <begin position="179"/>
        <end position="201"/>
    </location>
</feature>
<protein>
    <recommendedName>
        <fullName evidence="3">histidine kinase</fullName>
        <ecNumber evidence="3">2.7.13.3</ecNumber>
    </recommendedName>
</protein>
<dbReference type="PANTHER" id="PTHR45436:SF5">
    <property type="entry name" value="SENSOR HISTIDINE KINASE TRCS"/>
    <property type="match status" value="1"/>
</dbReference>
<evidence type="ECO:0000256" key="1">
    <source>
        <dbReference type="ARBA" id="ARBA00000085"/>
    </source>
</evidence>
<feature type="region of interest" description="Disordered" evidence="11">
    <location>
        <begin position="472"/>
        <end position="500"/>
    </location>
</feature>
<keyword evidence="16" id="KW-1185">Reference proteome</keyword>